<feature type="transmembrane region" description="Helical" evidence="7">
    <location>
        <begin position="12"/>
        <end position="28"/>
    </location>
</feature>
<dbReference type="Pfam" id="PF01891">
    <property type="entry name" value="CbiM"/>
    <property type="match status" value="1"/>
</dbReference>
<keyword evidence="9" id="KW-1185">Reference proteome</keyword>
<evidence type="ECO:0000256" key="3">
    <source>
        <dbReference type="ARBA" id="ARBA00022475"/>
    </source>
</evidence>
<name>A0A923KRJ2_9BURK</name>
<evidence type="ECO:0000256" key="1">
    <source>
        <dbReference type="ARBA" id="ARBA00004651"/>
    </source>
</evidence>
<comment type="caution">
    <text evidence="8">The sequence shown here is derived from an EMBL/GenBank/DDBJ whole genome shotgun (WGS) entry which is preliminary data.</text>
</comment>
<dbReference type="Gene3D" id="1.10.1760.20">
    <property type="match status" value="1"/>
</dbReference>
<protein>
    <submittedName>
        <fullName evidence="8">Energy-coupling factor ABC transporter permease</fullName>
    </submittedName>
</protein>
<keyword evidence="5 7" id="KW-1133">Transmembrane helix</keyword>
<reference evidence="8" key="1">
    <citation type="submission" date="2020-08" db="EMBL/GenBank/DDBJ databases">
        <title>Novel species isolated from subtropical streams in China.</title>
        <authorList>
            <person name="Lu H."/>
        </authorList>
    </citation>
    <scope>NUCLEOTIDE SEQUENCE</scope>
    <source>
        <strain evidence="8">KACC 12607</strain>
    </source>
</reference>
<dbReference type="Proteomes" id="UP000634011">
    <property type="component" value="Unassembled WGS sequence"/>
</dbReference>
<evidence type="ECO:0000256" key="6">
    <source>
        <dbReference type="ARBA" id="ARBA00023136"/>
    </source>
</evidence>
<evidence type="ECO:0000256" key="2">
    <source>
        <dbReference type="ARBA" id="ARBA00022448"/>
    </source>
</evidence>
<feature type="transmembrane region" description="Helical" evidence="7">
    <location>
        <begin position="103"/>
        <end position="126"/>
    </location>
</feature>
<comment type="subcellular location">
    <subcellularLocation>
        <location evidence="1">Cell membrane</location>
        <topology evidence="1">Multi-pass membrane protein</topology>
    </subcellularLocation>
</comment>
<keyword evidence="6 7" id="KW-0472">Membrane</keyword>
<evidence type="ECO:0000256" key="5">
    <source>
        <dbReference type="ARBA" id="ARBA00022989"/>
    </source>
</evidence>
<evidence type="ECO:0000256" key="7">
    <source>
        <dbReference type="SAM" id="Phobius"/>
    </source>
</evidence>
<keyword evidence="3" id="KW-1003">Cell membrane</keyword>
<dbReference type="GO" id="GO:0005886">
    <property type="term" value="C:plasma membrane"/>
    <property type="evidence" value="ECO:0007669"/>
    <property type="project" value="UniProtKB-SubCell"/>
</dbReference>
<accession>A0A923KRJ2</accession>
<dbReference type="GO" id="GO:0000041">
    <property type="term" value="P:transition metal ion transport"/>
    <property type="evidence" value="ECO:0007669"/>
    <property type="project" value="InterPro"/>
</dbReference>
<keyword evidence="4 7" id="KW-0812">Transmembrane</keyword>
<evidence type="ECO:0000313" key="8">
    <source>
        <dbReference type="EMBL" id="MBC3864086.1"/>
    </source>
</evidence>
<feature type="transmembrane region" description="Helical" evidence="7">
    <location>
        <begin position="178"/>
        <end position="202"/>
    </location>
</feature>
<evidence type="ECO:0000313" key="9">
    <source>
        <dbReference type="Proteomes" id="UP000634011"/>
    </source>
</evidence>
<organism evidence="8 9">
    <name type="scientific">Undibacterium jejuense</name>
    <dbReference type="NCBI Taxonomy" id="1344949"/>
    <lineage>
        <taxon>Bacteria</taxon>
        <taxon>Pseudomonadati</taxon>
        <taxon>Pseudomonadota</taxon>
        <taxon>Betaproteobacteria</taxon>
        <taxon>Burkholderiales</taxon>
        <taxon>Oxalobacteraceae</taxon>
        <taxon>Undibacterium</taxon>
    </lineage>
</organism>
<proteinExistence type="predicted"/>
<dbReference type="EMBL" id="JACOFV010000021">
    <property type="protein sequence ID" value="MBC3864086.1"/>
    <property type="molecule type" value="Genomic_DNA"/>
</dbReference>
<feature type="transmembrane region" description="Helical" evidence="7">
    <location>
        <begin position="40"/>
        <end position="58"/>
    </location>
</feature>
<feature type="transmembrane region" description="Helical" evidence="7">
    <location>
        <begin position="138"/>
        <end position="166"/>
    </location>
</feature>
<sequence length="219" mass="24663">MGIFYTPIDAAFDLLMILLSVVVLFREIKHIPWKLWREPGVFSAWCASLIVLTLVWRMRVHVNADLHLHLLGVAILALMFGRALASFGAALAVIAYTGEYDGLWLNIGTNIIMLAIFPCFLSDLILRKTQRYLPQHMFVYLFGNGFFGAFFVNAATGLFAITAHSLLLPSPPTSNDAYAYMLLLAWGEAFLVGFLITIFAVYKPAWVFTFDDQIYLRGK</sequence>
<keyword evidence="2" id="KW-0813">Transport</keyword>
<dbReference type="RefSeq" id="WP_186914026.1">
    <property type="nucleotide sequence ID" value="NZ_JACOFV010000021.1"/>
</dbReference>
<dbReference type="AlphaFoldDB" id="A0A923KRJ2"/>
<feature type="transmembrane region" description="Helical" evidence="7">
    <location>
        <begin position="70"/>
        <end position="97"/>
    </location>
</feature>
<evidence type="ECO:0000256" key="4">
    <source>
        <dbReference type="ARBA" id="ARBA00022692"/>
    </source>
</evidence>
<gene>
    <name evidence="8" type="ORF">H8K32_18415</name>
</gene>
<dbReference type="InterPro" id="IPR002751">
    <property type="entry name" value="CbiM/NikMN"/>
</dbReference>